<name>A0A139A139_GONPJ</name>
<dbReference type="PANTHER" id="PTHR15711">
    <property type="entry name" value="RAP GTPASE-ACTIVATING PROTEIN"/>
    <property type="match status" value="1"/>
</dbReference>
<dbReference type="PANTHER" id="PTHR15711:SF65">
    <property type="entry name" value="RAPGAP_RANGAP DOMAIN-CONTAINING PROTEIN"/>
    <property type="match status" value="1"/>
</dbReference>
<dbReference type="Pfam" id="PF21022">
    <property type="entry name" value="Rap-GAP_dimer"/>
    <property type="match status" value="1"/>
</dbReference>
<evidence type="ECO:0000259" key="2">
    <source>
        <dbReference type="PROSITE" id="PS50085"/>
    </source>
</evidence>
<dbReference type="OrthoDB" id="2499658at2759"/>
<gene>
    <name evidence="3" type="ORF">M427DRAFT_103522</name>
</gene>
<dbReference type="EMBL" id="KQ965821">
    <property type="protein sequence ID" value="KXS10500.1"/>
    <property type="molecule type" value="Genomic_DNA"/>
</dbReference>
<feature type="domain" description="Rap-GAP" evidence="2">
    <location>
        <begin position="135"/>
        <end position="350"/>
    </location>
</feature>
<dbReference type="AlphaFoldDB" id="A0A139A139"/>
<dbReference type="Pfam" id="PF02145">
    <property type="entry name" value="Rap_GAP"/>
    <property type="match status" value="1"/>
</dbReference>
<evidence type="ECO:0000256" key="1">
    <source>
        <dbReference type="ARBA" id="ARBA00022468"/>
    </source>
</evidence>
<sequence length="356" mass="40161">MSISVEDSDWTILPTNRSAHVQGVHESLLQECEKDIIWYRENFFGKPHYNYLGLETERGPIAISIVEGNENWKVLVRTKTGSERLTVPTKSVPVPFLRKIFGLGPPLESVMQAASSNIPVSAVTLSRELALPNELLAMEERQVIRSYKFGVAYLTTGQTTEEEMLRNRTERTSKAYQQFLSFLGERIELKGWKGYRAGLDTSASGNTGTHSIYTKWQSYEIMFHVATLLPYTEHEPQQVERKRHLGNDIVLIVFQDPEAGKLRIKTVASKQNHVVAAVQPCPEGYRVQFVAKEGVLSFSPELPEPTIIGTDATARDFFLHKLVNAERASYKAPSFAPKIQRTRNVLLTDVCTKYAS</sequence>
<dbReference type="Proteomes" id="UP000070544">
    <property type="component" value="Unassembled WGS sequence"/>
</dbReference>
<dbReference type="InterPro" id="IPR000331">
    <property type="entry name" value="Rap/Ran_GAP_dom"/>
</dbReference>
<dbReference type="STRING" id="1344416.A0A139A139"/>
<evidence type="ECO:0000313" key="4">
    <source>
        <dbReference type="Proteomes" id="UP000070544"/>
    </source>
</evidence>
<dbReference type="SUPFAM" id="SSF111347">
    <property type="entry name" value="Rap/Ran-GAP"/>
    <property type="match status" value="1"/>
</dbReference>
<proteinExistence type="predicted"/>
<dbReference type="PROSITE" id="PS50085">
    <property type="entry name" value="RAPGAP"/>
    <property type="match status" value="1"/>
</dbReference>
<protein>
    <recommendedName>
        <fullName evidence="2">Rap-GAP domain-containing protein</fullName>
    </recommendedName>
</protein>
<dbReference type="OMA" id="PAATICR"/>
<dbReference type="InterPro" id="IPR035974">
    <property type="entry name" value="Rap/Ran-GAP_sf"/>
</dbReference>
<dbReference type="GO" id="GO:0005096">
    <property type="term" value="F:GTPase activator activity"/>
    <property type="evidence" value="ECO:0007669"/>
    <property type="project" value="UniProtKB-KW"/>
</dbReference>
<keyword evidence="1" id="KW-0343">GTPase activation</keyword>
<dbReference type="InterPro" id="IPR050989">
    <property type="entry name" value="Rap1_Ran_GAP"/>
</dbReference>
<accession>A0A139A139</accession>
<keyword evidence="4" id="KW-1185">Reference proteome</keyword>
<evidence type="ECO:0000313" key="3">
    <source>
        <dbReference type="EMBL" id="KXS10500.1"/>
    </source>
</evidence>
<reference evidence="3 4" key="1">
    <citation type="journal article" date="2015" name="Genome Biol. Evol.">
        <title>Phylogenomic analyses indicate that early fungi evolved digesting cell walls of algal ancestors of land plants.</title>
        <authorList>
            <person name="Chang Y."/>
            <person name="Wang S."/>
            <person name="Sekimoto S."/>
            <person name="Aerts A.L."/>
            <person name="Choi C."/>
            <person name="Clum A."/>
            <person name="LaButti K.M."/>
            <person name="Lindquist E.A."/>
            <person name="Yee Ngan C."/>
            <person name="Ohm R.A."/>
            <person name="Salamov A.A."/>
            <person name="Grigoriev I.V."/>
            <person name="Spatafora J.W."/>
            <person name="Berbee M.L."/>
        </authorList>
    </citation>
    <scope>NUCLEOTIDE SEQUENCE [LARGE SCALE GENOMIC DNA]</scope>
    <source>
        <strain evidence="3 4">JEL478</strain>
    </source>
</reference>
<dbReference type="Gene3D" id="3.40.50.11210">
    <property type="entry name" value="Rap/Ran-GAP"/>
    <property type="match status" value="1"/>
</dbReference>
<dbReference type="GO" id="GO:0051056">
    <property type="term" value="P:regulation of small GTPase mediated signal transduction"/>
    <property type="evidence" value="ECO:0007669"/>
    <property type="project" value="InterPro"/>
</dbReference>
<organism evidence="3 4">
    <name type="scientific">Gonapodya prolifera (strain JEL478)</name>
    <name type="common">Monoblepharis prolifera</name>
    <dbReference type="NCBI Taxonomy" id="1344416"/>
    <lineage>
        <taxon>Eukaryota</taxon>
        <taxon>Fungi</taxon>
        <taxon>Fungi incertae sedis</taxon>
        <taxon>Chytridiomycota</taxon>
        <taxon>Chytridiomycota incertae sedis</taxon>
        <taxon>Monoblepharidomycetes</taxon>
        <taxon>Monoblepharidales</taxon>
        <taxon>Gonapodyaceae</taxon>
        <taxon>Gonapodya</taxon>
    </lineage>
</organism>